<reference evidence="6" key="1">
    <citation type="submission" date="2022-11" db="EMBL/GenBank/DDBJ databases">
        <authorList>
            <person name="Hyden B.L."/>
            <person name="Feng K."/>
            <person name="Yates T."/>
            <person name="Jawdy S."/>
            <person name="Smart L.B."/>
            <person name="Muchero W."/>
        </authorList>
    </citation>
    <scope>NUCLEOTIDE SEQUENCE</scope>
    <source>
        <tissue evidence="6">Shoot tip</tissue>
    </source>
</reference>
<evidence type="ECO:0000256" key="4">
    <source>
        <dbReference type="ARBA" id="ARBA00022737"/>
    </source>
</evidence>
<dbReference type="Gene3D" id="1.25.10.10">
    <property type="entry name" value="Leucine-rich Repeat Variant"/>
    <property type="match status" value="2"/>
</dbReference>
<dbReference type="InterPro" id="IPR016024">
    <property type="entry name" value="ARM-type_fold"/>
</dbReference>
<dbReference type="EMBL" id="JAPFFL010000001">
    <property type="protein sequence ID" value="KAJ6750263.1"/>
    <property type="molecule type" value="Genomic_DNA"/>
</dbReference>
<evidence type="ECO:0000256" key="1">
    <source>
        <dbReference type="ARBA" id="ARBA00004496"/>
    </source>
</evidence>
<comment type="caution">
    <text evidence="6">The sequence shown here is derived from an EMBL/GenBank/DDBJ whole genome shotgun (WGS) entry which is preliminary data.</text>
</comment>
<dbReference type="AlphaFoldDB" id="A0A9Q0VMJ0"/>
<dbReference type="InterPro" id="IPR011989">
    <property type="entry name" value="ARM-like"/>
</dbReference>
<dbReference type="InterPro" id="IPR040122">
    <property type="entry name" value="Importin_beta"/>
</dbReference>
<organism evidence="6 7">
    <name type="scientific">Salix viminalis</name>
    <name type="common">Common osier</name>
    <name type="synonym">Basket willow</name>
    <dbReference type="NCBI Taxonomy" id="40686"/>
    <lineage>
        <taxon>Eukaryota</taxon>
        <taxon>Viridiplantae</taxon>
        <taxon>Streptophyta</taxon>
        <taxon>Embryophyta</taxon>
        <taxon>Tracheophyta</taxon>
        <taxon>Spermatophyta</taxon>
        <taxon>Magnoliopsida</taxon>
        <taxon>eudicotyledons</taxon>
        <taxon>Gunneridae</taxon>
        <taxon>Pentapetalae</taxon>
        <taxon>rosids</taxon>
        <taxon>fabids</taxon>
        <taxon>Malpighiales</taxon>
        <taxon>Salicaceae</taxon>
        <taxon>Saliceae</taxon>
        <taxon>Salix</taxon>
    </lineage>
</organism>
<dbReference type="Proteomes" id="UP001151529">
    <property type="component" value="Chromosome 16"/>
</dbReference>
<evidence type="ECO:0000313" key="6">
    <source>
        <dbReference type="EMBL" id="KAJ6750263.1"/>
    </source>
</evidence>
<comment type="subcellular location">
    <subcellularLocation>
        <location evidence="1">Cytoplasm</location>
    </subcellularLocation>
</comment>
<protein>
    <submittedName>
        <fullName evidence="6">Uncharacterized protein</fullName>
    </submittedName>
</protein>
<sequence>MENPQCAERTRFLAIEFVLVLVEDKKGCQILVNTGDLHIKRMLSQLLCMIATVNENTTLDNRYQEQCILLDQGMKSMARFSRALGGRFLLEGFSQPFESCFNSEEWQRRRAAVSLLSIISMNCSKTLKSKVDLVADPIMKWLTTCIIMYVGELSMEISVIPKFRCKLQWQPITLCLQKGKQLLKQWALSALAAIARSSQDRFLDYYRTVMPYLNFVMTKARGESNGLLLSETISCMTAIWTVIGKDKLSDDTQQVMQLLASTPISNLDIHDPMIIKGLKVWGRLCKCFGQKFQPYMEVAIPCLLQSARLTLPDDANIEESDDER</sequence>
<reference evidence="6" key="2">
    <citation type="journal article" date="2023" name="Int. J. Mol. Sci.">
        <title>De Novo Assembly and Annotation of 11 Diverse Shrub Willow (Salix) Genomes Reveals Novel Gene Organization in Sex-Linked Regions.</title>
        <authorList>
            <person name="Hyden B."/>
            <person name="Feng K."/>
            <person name="Yates T.B."/>
            <person name="Jawdy S."/>
            <person name="Cereghino C."/>
            <person name="Smart L.B."/>
            <person name="Muchero W."/>
        </authorList>
    </citation>
    <scope>NUCLEOTIDE SEQUENCE [LARGE SCALE GENOMIC DNA]</scope>
    <source>
        <tissue evidence="6">Shoot tip</tissue>
    </source>
</reference>
<evidence type="ECO:0000313" key="7">
    <source>
        <dbReference type="Proteomes" id="UP001151529"/>
    </source>
</evidence>
<keyword evidence="7" id="KW-1185">Reference proteome</keyword>
<proteinExistence type="predicted"/>
<keyword evidence="3" id="KW-0963">Cytoplasm</keyword>
<dbReference type="GO" id="GO:0005737">
    <property type="term" value="C:cytoplasm"/>
    <property type="evidence" value="ECO:0007669"/>
    <property type="project" value="UniProtKB-SubCell"/>
</dbReference>
<name>A0A9Q0VMJ0_SALVM</name>
<dbReference type="SUPFAM" id="SSF48371">
    <property type="entry name" value="ARM repeat"/>
    <property type="match status" value="1"/>
</dbReference>
<keyword evidence="4" id="KW-0677">Repeat</keyword>
<dbReference type="PANTHER" id="PTHR10527">
    <property type="entry name" value="IMPORTIN BETA"/>
    <property type="match status" value="1"/>
</dbReference>
<evidence type="ECO:0000256" key="2">
    <source>
        <dbReference type="ARBA" id="ARBA00022448"/>
    </source>
</evidence>
<evidence type="ECO:0000256" key="5">
    <source>
        <dbReference type="ARBA" id="ARBA00022927"/>
    </source>
</evidence>
<gene>
    <name evidence="6" type="ORF">OIU85_000861</name>
</gene>
<evidence type="ECO:0000256" key="3">
    <source>
        <dbReference type="ARBA" id="ARBA00022490"/>
    </source>
</evidence>
<keyword evidence="5" id="KW-0653">Protein transport</keyword>
<keyword evidence="2" id="KW-0813">Transport</keyword>
<accession>A0A9Q0VMJ0</accession>
<dbReference type="OrthoDB" id="543373at2759"/>
<dbReference type="GO" id="GO:0006606">
    <property type="term" value="P:protein import into nucleus"/>
    <property type="evidence" value="ECO:0007669"/>
    <property type="project" value="InterPro"/>
</dbReference>